<evidence type="ECO:0000313" key="1">
    <source>
        <dbReference type="EMBL" id="OAY33491.1"/>
    </source>
</evidence>
<dbReference type="AlphaFoldDB" id="A0A2C9UQQ9"/>
<reference evidence="1" key="1">
    <citation type="submission" date="2016-02" db="EMBL/GenBank/DDBJ databases">
        <title>WGS assembly of Manihot esculenta.</title>
        <authorList>
            <person name="Bredeson J.V."/>
            <person name="Prochnik S.E."/>
            <person name="Lyons J.B."/>
            <person name="Schmutz J."/>
            <person name="Grimwood J."/>
            <person name="Vrebalov J."/>
            <person name="Bart R.S."/>
            <person name="Amuge T."/>
            <person name="Ferguson M.E."/>
            <person name="Green R."/>
            <person name="Putnam N."/>
            <person name="Stites J."/>
            <person name="Rounsley S."/>
            <person name="Rokhsar D.S."/>
        </authorList>
    </citation>
    <scope>NUCLEOTIDE SEQUENCE [LARGE SCALE GENOMIC DNA]</scope>
    <source>
        <tissue evidence="1">Leaf</tissue>
    </source>
</reference>
<organism evidence="1">
    <name type="scientific">Manihot esculenta</name>
    <name type="common">Cassava</name>
    <name type="synonym">Jatropha manihot</name>
    <dbReference type="NCBI Taxonomy" id="3983"/>
    <lineage>
        <taxon>Eukaryota</taxon>
        <taxon>Viridiplantae</taxon>
        <taxon>Streptophyta</taxon>
        <taxon>Embryophyta</taxon>
        <taxon>Tracheophyta</taxon>
        <taxon>Spermatophyta</taxon>
        <taxon>Magnoliopsida</taxon>
        <taxon>eudicotyledons</taxon>
        <taxon>Gunneridae</taxon>
        <taxon>Pentapetalae</taxon>
        <taxon>rosids</taxon>
        <taxon>fabids</taxon>
        <taxon>Malpighiales</taxon>
        <taxon>Euphorbiaceae</taxon>
        <taxon>Crotonoideae</taxon>
        <taxon>Manihoteae</taxon>
        <taxon>Manihot</taxon>
    </lineage>
</organism>
<accession>A0A2C9UQQ9</accession>
<sequence>MTPLGYVLGKLKEWDYMTKCQPWKQSDMKLFRFSHGELVTVVILLIQTLHTTYRDIFFFFFF</sequence>
<proteinExistence type="predicted"/>
<protein>
    <submittedName>
        <fullName evidence="1">Uncharacterized protein</fullName>
    </submittedName>
</protein>
<gene>
    <name evidence="1" type="ORF">MANES_13G101000</name>
</gene>
<name>A0A2C9UQQ9_MANES</name>
<dbReference type="EMBL" id="CM004399">
    <property type="protein sequence ID" value="OAY33491.1"/>
    <property type="molecule type" value="Genomic_DNA"/>
</dbReference>